<dbReference type="PROSITE" id="PS51257">
    <property type="entry name" value="PROKAR_LIPOPROTEIN"/>
    <property type="match status" value="1"/>
</dbReference>
<name>A0A0C1QYR7_9CLOT</name>
<reference evidence="2 3" key="1">
    <citation type="journal article" date="2015" name="Infect. Genet. Evol.">
        <title>Genomic sequences of six botulinum neurotoxin-producing strains representing three clostridial species illustrate the mobility and diversity of botulinum neurotoxin genes.</title>
        <authorList>
            <person name="Smith T.J."/>
            <person name="Hill K.K."/>
            <person name="Xie G."/>
            <person name="Foley B.T."/>
            <person name="Williamson C.H."/>
            <person name="Foster J.T."/>
            <person name="Johnson S.L."/>
            <person name="Chertkov O."/>
            <person name="Teshima H."/>
            <person name="Gibbons H.S."/>
            <person name="Johnsky L.A."/>
            <person name="Karavis M.A."/>
            <person name="Smith L.A."/>
        </authorList>
    </citation>
    <scope>NUCLEOTIDE SEQUENCE [LARGE SCALE GENOMIC DNA]</scope>
    <source>
        <strain evidence="2 3">CDC 2741</strain>
    </source>
</reference>
<dbReference type="InterPro" id="IPR032250">
    <property type="entry name" value="DUF4825"/>
</dbReference>
<keyword evidence="2" id="KW-0449">Lipoprotein</keyword>
<feature type="domain" description="DUF4825" evidence="1">
    <location>
        <begin position="46"/>
        <end position="140"/>
    </location>
</feature>
<organism evidence="2 3">
    <name type="scientific">Clostridium argentinense CDC 2741</name>
    <dbReference type="NCBI Taxonomy" id="1418104"/>
    <lineage>
        <taxon>Bacteria</taxon>
        <taxon>Bacillati</taxon>
        <taxon>Bacillota</taxon>
        <taxon>Clostridia</taxon>
        <taxon>Eubacteriales</taxon>
        <taxon>Clostridiaceae</taxon>
        <taxon>Clostridium</taxon>
    </lineage>
</organism>
<sequence length="194" mass="22763">MKKKVLLVFTLLFTLLFMMGCKSNEIKDNNYKRDIYSVDGLDIDKLLKYKNSYVGDNSKVGGILSILPGNMFIKEFSLTNDSIKVDYEYKGQSNIKEEDLQKYFNDENTKKIFLNNITTLFILIKNVENIELNLYTENQLSFNISRKEVEDFYGKDLRKYAEDKLLWEKEVLKNKLASKESIESFFQAHSIIIK</sequence>
<comment type="caution">
    <text evidence="2">The sequence shown here is derived from an EMBL/GenBank/DDBJ whole genome shotgun (WGS) entry which is preliminary data.</text>
</comment>
<dbReference type="AlphaFoldDB" id="A0A0C1QYR7"/>
<accession>A0A0C1QYR7</accession>
<dbReference type="Proteomes" id="UP000031366">
    <property type="component" value="Unassembled WGS sequence"/>
</dbReference>
<dbReference type="STRING" id="29341.RSJ17_15925"/>
<evidence type="ECO:0000259" key="1">
    <source>
        <dbReference type="Pfam" id="PF16107"/>
    </source>
</evidence>
<dbReference type="OrthoDB" id="9762883at2"/>
<evidence type="ECO:0000313" key="2">
    <source>
        <dbReference type="EMBL" id="KIE46202.1"/>
    </source>
</evidence>
<dbReference type="Pfam" id="PF16107">
    <property type="entry name" value="DUF4825"/>
    <property type="match status" value="1"/>
</dbReference>
<protein>
    <submittedName>
        <fullName evidence="2">Putative lipoprotein</fullName>
    </submittedName>
</protein>
<dbReference type="RefSeq" id="WP_039633857.1">
    <property type="nucleotide sequence ID" value="NZ_AYSO01000017.1"/>
</dbReference>
<proteinExistence type="predicted"/>
<gene>
    <name evidence="2" type="ORF">U732_1920</name>
</gene>
<evidence type="ECO:0000313" key="3">
    <source>
        <dbReference type="Proteomes" id="UP000031366"/>
    </source>
</evidence>
<keyword evidence="3" id="KW-1185">Reference proteome</keyword>
<dbReference type="EMBL" id="AYSO01000017">
    <property type="protein sequence ID" value="KIE46202.1"/>
    <property type="molecule type" value="Genomic_DNA"/>
</dbReference>